<dbReference type="Gene3D" id="1.20.120.330">
    <property type="entry name" value="Nucleotidyltransferases domain 2"/>
    <property type="match status" value="2"/>
</dbReference>
<feature type="domain" description="Glutamate-ammonia ligase adenylyltransferase repeated" evidence="8">
    <location>
        <begin position="36"/>
        <end position="270"/>
    </location>
</feature>
<comment type="caution">
    <text evidence="10">The sequence shown here is derived from an EMBL/GenBank/DDBJ whole genome shotgun (WGS) entry which is preliminary data.</text>
</comment>
<organism evidence="10 11">
    <name type="scientific">Luteimonas soli</name>
    <dbReference type="NCBI Taxonomy" id="1648966"/>
    <lineage>
        <taxon>Bacteria</taxon>
        <taxon>Pseudomonadati</taxon>
        <taxon>Pseudomonadota</taxon>
        <taxon>Gammaproteobacteria</taxon>
        <taxon>Lysobacterales</taxon>
        <taxon>Lysobacteraceae</taxon>
        <taxon>Luteimonas</taxon>
    </lineage>
</organism>
<evidence type="ECO:0000256" key="4">
    <source>
        <dbReference type="ARBA" id="ARBA00022840"/>
    </source>
</evidence>
<evidence type="ECO:0000256" key="7">
    <source>
        <dbReference type="HAMAP-Rule" id="MF_00802"/>
    </source>
</evidence>
<dbReference type="HAMAP" id="MF_00802">
    <property type="entry name" value="GlnE"/>
    <property type="match status" value="1"/>
</dbReference>
<evidence type="ECO:0000313" key="10">
    <source>
        <dbReference type="EMBL" id="MFC3716630.1"/>
    </source>
</evidence>
<dbReference type="EC" id="2.7.7.42" evidence="7"/>
<comment type="catalytic activity">
    <reaction evidence="7">
        <text>[glutamine synthetase]-L-tyrosine + ATP = [glutamine synthetase]-O(4)-(5'-adenylyl)-L-tyrosine + diphosphate</text>
        <dbReference type="Rhea" id="RHEA:18589"/>
        <dbReference type="Rhea" id="RHEA-COMP:10660"/>
        <dbReference type="Rhea" id="RHEA-COMP:10661"/>
        <dbReference type="ChEBI" id="CHEBI:30616"/>
        <dbReference type="ChEBI" id="CHEBI:33019"/>
        <dbReference type="ChEBI" id="CHEBI:46858"/>
        <dbReference type="ChEBI" id="CHEBI:83624"/>
        <dbReference type="EC" id="2.7.7.42"/>
    </reaction>
</comment>
<dbReference type="GO" id="GO:0047388">
    <property type="term" value="F:[glutamine synthetase]-adenylyl-L-tyrosine phosphorylase activity"/>
    <property type="evidence" value="ECO:0007669"/>
    <property type="project" value="UniProtKB-EC"/>
</dbReference>
<dbReference type="NCBIfam" id="NF008292">
    <property type="entry name" value="PRK11072.1"/>
    <property type="match status" value="1"/>
</dbReference>
<keyword evidence="11" id="KW-1185">Reference proteome</keyword>
<evidence type="ECO:0000313" key="11">
    <source>
        <dbReference type="Proteomes" id="UP001595705"/>
    </source>
</evidence>
<dbReference type="InterPro" id="IPR043519">
    <property type="entry name" value="NT_sf"/>
</dbReference>
<evidence type="ECO:0000256" key="2">
    <source>
        <dbReference type="ARBA" id="ARBA00022695"/>
    </source>
</evidence>
<dbReference type="Pfam" id="PF03710">
    <property type="entry name" value="GlnE"/>
    <property type="match status" value="2"/>
</dbReference>
<dbReference type="EMBL" id="JBHRYA010000007">
    <property type="protein sequence ID" value="MFC3716630.1"/>
    <property type="molecule type" value="Genomic_DNA"/>
</dbReference>
<dbReference type="SUPFAM" id="SSF81593">
    <property type="entry name" value="Nucleotidyltransferase substrate binding subunit/domain"/>
    <property type="match status" value="2"/>
</dbReference>
<comment type="similarity">
    <text evidence="7">Belongs to the GlnE family.</text>
</comment>
<dbReference type="GO" id="GO:0008882">
    <property type="term" value="F:[glutamate-ammonia-ligase] adenylyltransferase activity"/>
    <property type="evidence" value="ECO:0007669"/>
    <property type="project" value="UniProtKB-EC"/>
</dbReference>
<dbReference type="CDD" id="cd05401">
    <property type="entry name" value="NT_GlnE_GlnD_like"/>
    <property type="match status" value="2"/>
</dbReference>
<keyword evidence="3 7" id="KW-0547">Nucleotide-binding</keyword>
<keyword evidence="1 7" id="KW-0808">Transferase</keyword>
<dbReference type="Pfam" id="PF08335">
    <property type="entry name" value="GlnD_UR_UTase"/>
    <property type="match status" value="1"/>
</dbReference>
<evidence type="ECO:0000256" key="3">
    <source>
        <dbReference type="ARBA" id="ARBA00022741"/>
    </source>
</evidence>
<dbReference type="PANTHER" id="PTHR30621">
    <property type="entry name" value="GLUTAMINE SYNTHETASE ADENYLYLTRANSFERASE"/>
    <property type="match status" value="1"/>
</dbReference>
<feature type="domain" description="Glutamate-ammonia ligase adenylyltransferase repeated" evidence="8">
    <location>
        <begin position="543"/>
        <end position="793"/>
    </location>
</feature>
<proteinExistence type="inferred from homology"/>
<dbReference type="GO" id="GO:0016874">
    <property type="term" value="F:ligase activity"/>
    <property type="evidence" value="ECO:0007669"/>
    <property type="project" value="UniProtKB-KW"/>
</dbReference>
<dbReference type="Gene3D" id="3.30.460.10">
    <property type="entry name" value="Beta Polymerase, domain 2"/>
    <property type="match status" value="2"/>
</dbReference>
<gene>
    <name evidence="7 10" type="primary">glnE</name>
    <name evidence="10" type="ORF">ACFONC_10740</name>
</gene>
<evidence type="ECO:0000259" key="9">
    <source>
        <dbReference type="Pfam" id="PF08335"/>
    </source>
</evidence>
<evidence type="ECO:0000259" key="8">
    <source>
        <dbReference type="Pfam" id="PF03710"/>
    </source>
</evidence>
<dbReference type="PANTHER" id="PTHR30621:SF0">
    <property type="entry name" value="BIFUNCTIONAL GLUTAMINE SYNTHETASE ADENYLYLTRANSFERASE_ADENYLYL-REMOVING ENZYME"/>
    <property type="match status" value="1"/>
</dbReference>
<feature type="region of interest" description="Adenylyl removase" evidence="7">
    <location>
        <begin position="1"/>
        <end position="439"/>
    </location>
</feature>
<name>A0ABV7XM69_9GAMM</name>
<feature type="domain" description="PII-uridylyltransferase/Glutamine-synthetase adenylyltransferase" evidence="9">
    <location>
        <begin position="292"/>
        <end position="430"/>
    </location>
</feature>
<protein>
    <recommendedName>
        <fullName evidence="7">Bifunctional glutamine synthetase adenylyltransferase/adenylyl-removing enzyme</fullName>
    </recommendedName>
    <alternativeName>
        <fullName evidence="7">ATP:glutamine synthetase adenylyltransferase</fullName>
    </alternativeName>
    <alternativeName>
        <fullName evidence="7">ATase</fullName>
    </alternativeName>
    <domain>
        <recommendedName>
            <fullName evidence="7">Glutamine synthetase adenylyl-L-tyrosine phosphorylase</fullName>
            <ecNumber evidence="7">2.7.7.89</ecNumber>
        </recommendedName>
        <alternativeName>
            <fullName evidence="7">Adenylyl removase</fullName>
            <shortName evidence="7">AR</shortName>
            <shortName evidence="7">AT-N</shortName>
        </alternativeName>
    </domain>
    <domain>
        <recommendedName>
            <fullName evidence="7">Glutamine synthetase adenylyl transferase</fullName>
            <ecNumber evidence="7">2.7.7.42</ecNumber>
        </recommendedName>
        <alternativeName>
            <fullName evidence="7">Adenylyl transferase</fullName>
            <shortName evidence="7">AT</shortName>
            <shortName evidence="7">AT-C</shortName>
        </alternativeName>
    </domain>
</protein>
<keyword evidence="6 7" id="KW-0511">Multifunctional enzyme</keyword>
<evidence type="ECO:0000256" key="1">
    <source>
        <dbReference type="ARBA" id="ARBA00022679"/>
    </source>
</evidence>
<dbReference type="RefSeq" id="WP_386743929.1">
    <property type="nucleotide sequence ID" value="NZ_JBHRYA010000007.1"/>
</dbReference>
<reference evidence="11" key="1">
    <citation type="journal article" date="2019" name="Int. J. Syst. Evol. Microbiol.">
        <title>The Global Catalogue of Microorganisms (GCM) 10K type strain sequencing project: providing services to taxonomists for standard genome sequencing and annotation.</title>
        <authorList>
            <consortium name="The Broad Institute Genomics Platform"/>
            <consortium name="The Broad Institute Genome Sequencing Center for Infectious Disease"/>
            <person name="Wu L."/>
            <person name="Ma J."/>
        </authorList>
    </citation>
    <scope>NUCLEOTIDE SEQUENCE [LARGE SCALE GENOMIC DNA]</scope>
    <source>
        <strain evidence="11">KCTC 42441</strain>
    </source>
</reference>
<evidence type="ECO:0000256" key="5">
    <source>
        <dbReference type="ARBA" id="ARBA00022842"/>
    </source>
</evidence>
<feature type="region of interest" description="Adenylyl transferase" evidence="7">
    <location>
        <begin position="439"/>
        <end position="961"/>
    </location>
</feature>
<dbReference type="InterPro" id="IPR023057">
    <property type="entry name" value="GlnE"/>
</dbReference>
<keyword evidence="10" id="KW-0436">Ligase</keyword>
<comment type="function">
    <text evidence="7">Involved in the regulation of glutamine synthetase GlnA, a key enzyme in the process to assimilate ammonia. When cellular nitrogen levels are high, the C-terminal adenylyl transferase (AT) inactivates GlnA by covalent transfer of an adenylyl group from ATP to specific tyrosine residue of GlnA, thus reducing its activity. Conversely, when nitrogen levels are low, the N-terminal adenylyl removase (AR) activates GlnA by removing the adenylyl group by phosphorolysis, increasing its activity. The regulatory region of GlnE binds the signal transduction protein PII (GlnB) which indicates the nitrogen status of the cell.</text>
</comment>
<dbReference type="Proteomes" id="UP001595705">
    <property type="component" value="Unassembled WGS sequence"/>
</dbReference>
<dbReference type="InterPro" id="IPR013546">
    <property type="entry name" value="PII_UdlTrfase/GS_AdlTrfase"/>
</dbReference>
<sequence>MNDSTPPPTPPDDPVIVRALARFAPEVQSDAALRAKLARVATASDFAIAVLARQPDVLARLAADDGAAPPSAPVLDADNQADWPALLRRHRAAGSARLVWRDVLALDDVEATLAGSTALAEQCLQVALAALEADFAARHGVVRDGGGNVQRLVVFGLGKLGGGELNFSSDIDLVYAYAEDGQSDGARPLAAEAYFARLGQQLAKLLDEVTADGFCYRVDLRLRPFGNAGRVALSFAAMEQYFQREGRDWERYAWQKARPVAGDIAAGEGFLVALRPFIYRRYLDFGALDGLRTMKAAIAAEVARKDLADDIKRGPGGIREIEFLAQALQLIHGGRNAELRGRSLLRALHALCEANHLSAEARDLLVAAYLHLRRLENRLQMLRDAQVHALPDDASDRIRIATGLAYPDWPALRTELDAVRERVATEFDALLAPRRRKPDAGALTAYWQALPEGGDREALADAGYADPAAADTALRDFVRTPGVRDLSDGARARLDRVVPVLVQAAGAAIDSQLVLRRLLALLHNILRRASYLALLDEQPAALSRLVYAVVRSAFLAERVATLPLLLDELLDARVAGPLPERGDFAPQCAQALAHEDTEAALMVLNETRQALSFRIALATLDGRQHAQESARQLAWLADAVLGVVLQLALREMRRAHGDIAGARFGIVGYGSLGGEELGFGSDLDLVFLYDAPRVGEGGELQSEPAPAQAGRVRPLDAARWFARLAQKIVALLGTVTAAGRLYDIDVRLRPDGGKGLLVSTLASYDEYQHHRAWTWEHQALVRARFVAGDGSLGDAWRAIRSDTLGRPRGAAALREDVDAMRRRMRAELDRSDASGFDLKQGEGGLVDLEFLLQYLVLRDAAQAPSLLRPRDTPGLIDACAGAGALDDHAVAALHDAHGVLLAAGLECTLDRRRRWVVENDAVAAARAAVRAAVHAAGLVFDERRAAPREDTRAMRQLRDER</sequence>
<dbReference type="InterPro" id="IPR005190">
    <property type="entry name" value="GlnE_rpt_dom"/>
</dbReference>
<keyword evidence="5 7" id="KW-0460">Magnesium</keyword>
<comment type="catalytic activity">
    <reaction evidence="7">
        <text>[glutamine synthetase]-O(4)-(5'-adenylyl)-L-tyrosine + phosphate = [glutamine synthetase]-L-tyrosine + ADP</text>
        <dbReference type="Rhea" id="RHEA:43716"/>
        <dbReference type="Rhea" id="RHEA-COMP:10660"/>
        <dbReference type="Rhea" id="RHEA-COMP:10661"/>
        <dbReference type="ChEBI" id="CHEBI:43474"/>
        <dbReference type="ChEBI" id="CHEBI:46858"/>
        <dbReference type="ChEBI" id="CHEBI:83624"/>
        <dbReference type="ChEBI" id="CHEBI:456216"/>
        <dbReference type="EC" id="2.7.7.89"/>
    </reaction>
</comment>
<keyword evidence="2 7" id="KW-0548">Nucleotidyltransferase</keyword>
<dbReference type="SUPFAM" id="SSF81301">
    <property type="entry name" value="Nucleotidyltransferase"/>
    <property type="match status" value="2"/>
</dbReference>
<keyword evidence="4 7" id="KW-0067">ATP-binding</keyword>
<evidence type="ECO:0000256" key="6">
    <source>
        <dbReference type="ARBA" id="ARBA00023268"/>
    </source>
</evidence>
<comment type="cofactor">
    <cofactor evidence="7">
        <name>Mg(2+)</name>
        <dbReference type="ChEBI" id="CHEBI:18420"/>
    </cofactor>
</comment>
<dbReference type="Gene3D" id="1.20.120.1510">
    <property type="match status" value="1"/>
</dbReference>
<dbReference type="EC" id="2.7.7.89" evidence="7"/>
<accession>A0ABV7XM69</accession>